<evidence type="ECO:0000313" key="2">
    <source>
        <dbReference type="Proteomes" id="UP001239111"/>
    </source>
</evidence>
<comment type="caution">
    <text evidence="1">The sequence shown here is derived from an EMBL/GenBank/DDBJ whole genome shotgun (WGS) entry which is preliminary data.</text>
</comment>
<protein>
    <submittedName>
        <fullName evidence="1">Uncharacterized protein</fullName>
    </submittedName>
</protein>
<dbReference type="EMBL" id="CM056741">
    <property type="protein sequence ID" value="KAJ8687104.1"/>
    <property type="molecule type" value="Genomic_DNA"/>
</dbReference>
<keyword evidence="2" id="KW-1185">Reference proteome</keyword>
<reference evidence="1" key="1">
    <citation type="submission" date="2023-04" db="EMBL/GenBank/DDBJ databases">
        <title>A chromosome-level genome assembly of the parasitoid wasp Eretmocerus hayati.</title>
        <authorList>
            <person name="Zhong Y."/>
            <person name="Liu S."/>
            <person name="Liu Y."/>
        </authorList>
    </citation>
    <scope>NUCLEOTIDE SEQUENCE</scope>
    <source>
        <strain evidence="1">ZJU_SS_LIU_2023</strain>
    </source>
</reference>
<evidence type="ECO:0000313" key="1">
    <source>
        <dbReference type="EMBL" id="KAJ8687104.1"/>
    </source>
</evidence>
<organism evidence="1 2">
    <name type="scientific">Eretmocerus hayati</name>
    <dbReference type="NCBI Taxonomy" id="131215"/>
    <lineage>
        <taxon>Eukaryota</taxon>
        <taxon>Metazoa</taxon>
        <taxon>Ecdysozoa</taxon>
        <taxon>Arthropoda</taxon>
        <taxon>Hexapoda</taxon>
        <taxon>Insecta</taxon>
        <taxon>Pterygota</taxon>
        <taxon>Neoptera</taxon>
        <taxon>Endopterygota</taxon>
        <taxon>Hymenoptera</taxon>
        <taxon>Apocrita</taxon>
        <taxon>Proctotrupomorpha</taxon>
        <taxon>Chalcidoidea</taxon>
        <taxon>Aphelinidae</taxon>
        <taxon>Aphelininae</taxon>
        <taxon>Eretmocerus</taxon>
    </lineage>
</organism>
<proteinExistence type="predicted"/>
<gene>
    <name evidence="1" type="ORF">QAD02_022898</name>
</gene>
<dbReference type="Proteomes" id="UP001239111">
    <property type="component" value="Chromosome 1"/>
</dbReference>
<name>A0ACC2PUZ2_9HYME</name>
<sequence length="434" mass="49764">MTNQIFQNAIVGAHRDVVKLLLDCGADVNVKDEDGENFLWAAARKWNEEKAAEYIDILKLIMAQSANKNSIEHGKYMPFGSVLESGTMEAMQLFFENDVRLDNCGVPFPLHRATANSEVEILKYLLNTRLYDIDAVDETGSTALFNAVLHKRLDSVRLLIEWGANVDVPMDFKSDHETAGRSPLSQAVSIGEIEIIDLLLSFDAKISLNCGIEDEGFFMNAFHVWSRIASLNVANPRVLLDESRIFWITLLGRAVLSQSHVQEINAEKFIPEVEDHFLSLHNFLFEEDTIRSMLSKCLLELDALKSVYFYNDGHNLVTLFDLVRGKEITRYMNNARVNHEYKLLDVCKRFPIYGNLIETRLSNAQFKRKLMDRASTNLCETLGSYFSDRDWVLCEIMTFLSIRDLRNLCEMRVKKHNSIWKTALRIFGIIFEVL</sequence>
<accession>A0ACC2PUZ2</accession>